<feature type="region of interest" description="Disordered" evidence="1">
    <location>
        <begin position="466"/>
        <end position="505"/>
    </location>
</feature>
<feature type="region of interest" description="Disordered" evidence="1">
    <location>
        <begin position="313"/>
        <end position="343"/>
    </location>
</feature>
<accession>A0ABW0J096</accession>
<organism evidence="3 4">
    <name type="scientific">Bosea eneae</name>
    <dbReference type="NCBI Taxonomy" id="151454"/>
    <lineage>
        <taxon>Bacteria</taxon>
        <taxon>Pseudomonadati</taxon>
        <taxon>Pseudomonadota</taxon>
        <taxon>Alphaproteobacteria</taxon>
        <taxon>Hyphomicrobiales</taxon>
        <taxon>Boseaceae</taxon>
        <taxon>Bosea</taxon>
    </lineage>
</organism>
<feature type="region of interest" description="Disordered" evidence="1">
    <location>
        <begin position="272"/>
        <end position="291"/>
    </location>
</feature>
<reference evidence="4" key="1">
    <citation type="journal article" date="2019" name="Int. J. Syst. Evol. Microbiol.">
        <title>The Global Catalogue of Microorganisms (GCM) 10K type strain sequencing project: providing services to taxonomists for standard genome sequencing and annotation.</title>
        <authorList>
            <consortium name="The Broad Institute Genomics Platform"/>
            <consortium name="The Broad Institute Genome Sequencing Center for Infectious Disease"/>
            <person name="Wu L."/>
            <person name="Ma J."/>
        </authorList>
    </citation>
    <scope>NUCLEOTIDE SEQUENCE [LARGE SCALE GENOMIC DNA]</scope>
    <source>
        <strain evidence="4">NCAIM B.01391</strain>
    </source>
</reference>
<dbReference type="Proteomes" id="UP001596053">
    <property type="component" value="Unassembled WGS sequence"/>
</dbReference>
<feature type="compositionally biased region" description="Basic and acidic residues" evidence="1">
    <location>
        <begin position="89"/>
        <end position="102"/>
    </location>
</feature>
<protein>
    <submittedName>
        <fullName evidence="3">Flagellar hook-length control protein FliK</fullName>
    </submittedName>
</protein>
<evidence type="ECO:0000313" key="3">
    <source>
        <dbReference type="EMBL" id="MFC5423004.1"/>
    </source>
</evidence>
<feature type="domain" description="Flagellar hook-length control protein-like C-terminal" evidence="2">
    <location>
        <begin position="404"/>
        <end position="484"/>
    </location>
</feature>
<dbReference type="Pfam" id="PF02120">
    <property type="entry name" value="Flg_hook"/>
    <property type="match status" value="1"/>
</dbReference>
<feature type="region of interest" description="Disordered" evidence="1">
    <location>
        <begin position="1"/>
        <end position="159"/>
    </location>
</feature>
<name>A0ABW0J096_9HYPH</name>
<feature type="compositionally biased region" description="Basic and acidic residues" evidence="1">
    <location>
        <begin position="40"/>
        <end position="52"/>
    </location>
</feature>
<keyword evidence="3" id="KW-0969">Cilium</keyword>
<dbReference type="InterPro" id="IPR021136">
    <property type="entry name" value="Flagellar_hook_control-like_C"/>
</dbReference>
<evidence type="ECO:0000313" key="4">
    <source>
        <dbReference type="Proteomes" id="UP001596053"/>
    </source>
</evidence>
<dbReference type="CDD" id="cd17470">
    <property type="entry name" value="T3SS_Flik_C"/>
    <property type="match status" value="1"/>
</dbReference>
<feature type="compositionally biased region" description="Basic and acidic residues" evidence="1">
    <location>
        <begin position="63"/>
        <end position="72"/>
    </location>
</feature>
<keyword evidence="3" id="KW-0966">Cell projection</keyword>
<gene>
    <name evidence="3" type="ORF">ACFPOB_25985</name>
</gene>
<proteinExistence type="predicted"/>
<keyword evidence="3" id="KW-0282">Flagellum</keyword>
<dbReference type="EMBL" id="JBHSLW010000056">
    <property type="protein sequence ID" value="MFC5423004.1"/>
    <property type="molecule type" value="Genomic_DNA"/>
</dbReference>
<dbReference type="InterPro" id="IPR038610">
    <property type="entry name" value="FliK-like_C_sf"/>
</dbReference>
<evidence type="ECO:0000259" key="2">
    <source>
        <dbReference type="Pfam" id="PF02120"/>
    </source>
</evidence>
<dbReference type="Gene3D" id="3.30.750.140">
    <property type="match status" value="1"/>
</dbReference>
<keyword evidence="4" id="KW-1185">Reference proteome</keyword>
<comment type="caution">
    <text evidence="3">The sequence shown here is derived from an EMBL/GenBank/DDBJ whole genome shotgun (WGS) entry which is preliminary data.</text>
</comment>
<sequence length="535" mass="54137">MSAAPVSRSSALPEIPLPNRRAPERSEPEQAFSLPEEPVEQPRARRDDDRAARGSAETGGPSKPEDGARKTAADGNSPARASEPGKASRTADAKEQPGKPEDGAGAELATPKATPVETGQAKAAASSKPAEGRIGHENKPAPAAPLEGAPMIDKGGPDEQLVAGAVTQPMPVPVPNVAAEFLVLAALTLQGAEPAKPEGAATPEGKPEGQTVAASVVAVAPAQAVPGGLAVPMPAAPVKADGQASTGGEVAVAGGKAGLTPQLVAAEIKTKAGLASGEAPPSDAKTADGQTMSQDAGEAGKVAAIALAGEVKVSEATTPSQPAPAGAPDAASAANGQPTSAPLSPQAILAAGPQSLIEPQVPLTELDAAAQATAHAQAEAAHKILSGDTGRATPLHVVPVEIGAQALAGNKRFDIRLDPAELGRIDVRLEISDKGEVSAKLTVDRVETLHMLQRDARTLERAFEQAGLKPSEGGIEMSLRDQSDQSGARQQQRHENESQHGRRAWVQVSDDSALVTEVASLSRNASRLGGVDLSI</sequence>
<feature type="compositionally biased region" description="Low complexity" evidence="1">
    <location>
        <begin position="319"/>
        <end position="338"/>
    </location>
</feature>
<dbReference type="RefSeq" id="WP_377801199.1">
    <property type="nucleotide sequence ID" value="NZ_JBHSLW010000056.1"/>
</dbReference>
<feature type="compositionally biased region" description="Basic and acidic residues" evidence="1">
    <location>
        <begin position="130"/>
        <end position="139"/>
    </location>
</feature>
<evidence type="ECO:0000256" key="1">
    <source>
        <dbReference type="SAM" id="MobiDB-lite"/>
    </source>
</evidence>